<protein>
    <submittedName>
        <fullName evidence="2">DUF3857 domain-containing protein</fullName>
    </submittedName>
</protein>
<keyword evidence="3" id="KW-1185">Reference proteome</keyword>
<dbReference type="Proteomes" id="UP001497416">
    <property type="component" value="Unassembled WGS sequence"/>
</dbReference>
<dbReference type="RefSeq" id="WP_348712224.1">
    <property type="nucleotide sequence ID" value="NZ_CAXIXY010000004.1"/>
</dbReference>
<dbReference type="EMBL" id="CAXIXY010000004">
    <property type="protein sequence ID" value="CAL2086601.1"/>
    <property type="molecule type" value="Genomic_DNA"/>
</dbReference>
<comment type="caution">
    <text evidence="2">The sequence shown here is derived from an EMBL/GenBank/DDBJ whole genome shotgun (WGS) entry which is preliminary data.</text>
</comment>
<dbReference type="InterPro" id="IPR024618">
    <property type="entry name" value="DUF3857"/>
</dbReference>
<evidence type="ECO:0000259" key="1">
    <source>
        <dbReference type="Pfam" id="PF12969"/>
    </source>
</evidence>
<dbReference type="Gene3D" id="2.60.40.3140">
    <property type="match status" value="1"/>
</dbReference>
<evidence type="ECO:0000313" key="2">
    <source>
        <dbReference type="EMBL" id="CAL2086601.1"/>
    </source>
</evidence>
<name>A0ABM9P0T7_9FLAO</name>
<gene>
    <name evidence="2" type="ORF">T190607A01A_20667</name>
</gene>
<organism evidence="2 3">
    <name type="scientific">Tenacibaculum platacis</name>
    <dbReference type="NCBI Taxonomy" id="3137852"/>
    <lineage>
        <taxon>Bacteria</taxon>
        <taxon>Pseudomonadati</taxon>
        <taxon>Bacteroidota</taxon>
        <taxon>Flavobacteriia</taxon>
        <taxon>Flavobacteriales</taxon>
        <taxon>Flavobacteriaceae</taxon>
        <taxon>Tenacibaculum</taxon>
    </lineage>
</organism>
<proteinExistence type="predicted"/>
<accession>A0ABM9P0T7</accession>
<sequence length="655" mass="76556">MKRELKITLLFILTLKISFSQDAPFFKAYDWDKSPVYKIKADAKEEMGAIKEKIVTEFYFEGEAFVEYFLEHKVLWLNSDDKIEQYNKVYLPFSSNSELVVNKARVIDTEGKVIELDKSKILTATNEETGRTYKYFAFEGVTKGSYIEYIYVVRRIPVYKGLRLNFQSSYNKEKVEFDLYSPKNLVFKFKSLNNFPEVKRDTLTKDKAHWNLEIENLDKIVSEKLAAYNASRGGLIYKLDANVSNGVSDISGYSKVAQNLYKYYYAEKDKKTLKLIDKLIEELDLDKKKTLDDKIRHIDFYLKTNYYISETSDPNLTDIKQVLEKKVANDRGIVKLYLALFKKLGIKHELVITSDREEVKFDKKFEANTFLKEFLIYFPKTKRYLSPDKLSSRYGFPPATLTDNYGLFIKEVSVGEFNSAIGKIKYIKPIKAKETMDKMSIDISFDPENITKNIIHYEREFYGYYALAIQPFVHLIKGEDKEKLIDGLAESINKEIEVTSRKLENDKPELFGVKPLRFIVDLNTEALVENAGRKYLFKLGEIIGPQIEMYQEEERTLKVEESNQRSYFRTIKFTIPEGYKITNLDDININNSYKEKGKEYFSFKSSYEQNGNVVTITADEHYRKNIIQVALYEEYRKVINSAADFNKIVLLLEPK</sequence>
<reference evidence="2 3" key="1">
    <citation type="submission" date="2024-05" db="EMBL/GenBank/DDBJ databases">
        <authorList>
            <person name="Duchaud E."/>
        </authorList>
    </citation>
    <scope>NUCLEOTIDE SEQUENCE [LARGE SCALE GENOMIC DNA]</scope>
    <source>
        <strain evidence="2">Ena-SAMPLE-TAB-13-05-2024-13:56:06:370-140302</strain>
    </source>
</reference>
<evidence type="ECO:0000313" key="3">
    <source>
        <dbReference type="Proteomes" id="UP001497416"/>
    </source>
</evidence>
<feature type="domain" description="DUF3857" evidence="1">
    <location>
        <begin position="72"/>
        <end position="218"/>
    </location>
</feature>
<dbReference type="Pfam" id="PF12969">
    <property type="entry name" value="DUF3857"/>
    <property type="match status" value="1"/>
</dbReference>
<dbReference type="Gene3D" id="2.60.120.1130">
    <property type="match status" value="1"/>
</dbReference>